<accession>A0A094Q6K5</accession>
<name>A0A094Q6K5_9ZZZZ</name>
<dbReference type="InterPro" id="IPR025447">
    <property type="entry name" value="DUF4192"/>
</dbReference>
<protein>
    <recommendedName>
        <fullName evidence="2">DUF4192 domain-containing protein</fullName>
    </recommendedName>
</protein>
<dbReference type="AlphaFoldDB" id="A0A094Q6K5"/>
<evidence type="ECO:0008006" key="2">
    <source>
        <dbReference type="Google" id="ProtNLM"/>
    </source>
</evidence>
<evidence type="ECO:0000313" key="1">
    <source>
        <dbReference type="EMBL" id="KGA19820.1"/>
    </source>
</evidence>
<sequence length="331" mass="35368">MTTLTSPHDLLAAIPFLIGYHPTDSLVLVSIKDDGVGMAMRVDYPVLQDEAFYDAMAAHCATDGAEGALIVVYQPQDQSDGDRVLAHTTAALSRAGIAIYESILIADGYFRSLLCHDTTCCPIEGRPVPPLDSSRVAAESVVAGHPMPFASYEDLGGSVRSNLLAYESSWLDRVSKSFVDPASPELNESQRDGATAVIDLANDFITHGISSDQDLMAHVLGRLSDIQVRDFALGSHDEESITAYRTMWLHLLRSAPTGYVAPVATLAAAIAYETGDGALAKAALARAFDDAPTYSLATLLQRVFSAGWPPHSFAGMRSELHPKVTAGIFGN</sequence>
<reference evidence="1" key="1">
    <citation type="submission" date="2014-05" db="EMBL/GenBank/DDBJ databases">
        <title>Key roles for freshwater Actinobacteria revealed by deep metagenomic sequencing.</title>
        <authorList>
            <person name="Ghai R."/>
            <person name="Mizuno C.M."/>
            <person name="Picazo A."/>
            <person name="Camacho A."/>
            <person name="Rodriguez-Valera F."/>
        </authorList>
    </citation>
    <scope>NUCLEOTIDE SEQUENCE</scope>
</reference>
<dbReference type="EMBL" id="JNSK01000008">
    <property type="protein sequence ID" value="KGA19820.1"/>
    <property type="molecule type" value="Genomic_DNA"/>
</dbReference>
<comment type="caution">
    <text evidence="1">The sequence shown here is derived from an EMBL/GenBank/DDBJ whole genome shotgun (WGS) entry which is preliminary data.</text>
</comment>
<gene>
    <name evidence="1" type="ORF">GM50_4010</name>
</gene>
<organism evidence="1">
    <name type="scientific">freshwater metagenome</name>
    <dbReference type="NCBI Taxonomy" id="449393"/>
    <lineage>
        <taxon>unclassified sequences</taxon>
        <taxon>metagenomes</taxon>
        <taxon>ecological metagenomes</taxon>
    </lineage>
</organism>
<dbReference type="Pfam" id="PF13830">
    <property type="entry name" value="DUF4192"/>
    <property type="match status" value="1"/>
</dbReference>
<proteinExistence type="predicted"/>